<dbReference type="GeneID" id="30159547"/>
<keyword evidence="2 7" id="KW-0813">Transport</keyword>
<feature type="transmembrane region" description="Helical" evidence="7">
    <location>
        <begin position="191"/>
        <end position="209"/>
    </location>
</feature>
<dbReference type="OrthoDB" id="260807at2759"/>
<organism evidence="9 10">
    <name type="scientific">Cryptococcus amylolentus CBS 6039</name>
    <dbReference type="NCBI Taxonomy" id="1295533"/>
    <lineage>
        <taxon>Eukaryota</taxon>
        <taxon>Fungi</taxon>
        <taxon>Dikarya</taxon>
        <taxon>Basidiomycota</taxon>
        <taxon>Agaricomycotina</taxon>
        <taxon>Tremellomycetes</taxon>
        <taxon>Tremellales</taxon>
        <taxon>Cryptococcaceae</taxon>
        <taxon>Cryptococcus</taxon>
    </lineage>
</organism>
<evidence type="ECO:0000256" key="2">
    <source>
        <dbReference type="ARBA" id="ARBA00022448"/>
    </source>
</evidence>
<dbReference type="EMBL" id="AWGJ01000014">
    <property type="protein sequence ID" value="ODN72802.1"/>
    <property type="molecule type" value="Genomic_DNA"/>
</dbReference>
<dbReference type="STRING" id="1295533.A0A1E3H8X3"/>
<feature type="region of interest" description="Disordered" evidence="8">
    <location>
        <begin position="297"/>
        <end position="338"/>
    </location>
</feature>
<dbReference type="GO" id="GO:0035435">
    <property type="term" value="P:phosphate ion transmembrane transport"/>
    <property type="evidence" value="ECO:0007669"/>
    <property type="project" value="TreeGrafter"/>
</dbReference>
<sequence length="598" mass="64132">MPVLHQWDYLFAFGCIFAALDAYNIGANDVANSFATSISSRSLTLRQATCLAAICEFLGAVLAGAQVAGTIKNGIISMSAFKNNAGMELLGFVCALVASATWLMIATRKSWPVSTTYSIVSALAGVGVALDGPGVVQWGWNGGKGLATIFAGFVIAPAISAGFGATVYLLTKYAVLKRKDPVRAGLRAAPVYFFGVAAILTMSIVYKGAPQLKLNKLPQTTIALAIVLTGLVIAALAILFWMPFVHAKVIKKDYTLRWYHFFYGPALWWRAAPPAPPSGQEMAHVPDYRVYDRDDELPAEGTNATTSPEAARPTSVTLSDNDHTSSPNGEKSISQDKERDLEANAAPLASGKKVYGSKLEELEADEHKLEGNLLSPKNLWILFRYRLPRALLHGTSVDIHAMQSHKGQGKHSDRMMAMYAHAAQYDNETEHLFSFMQVMTACTNSFAHGSNDLANAVGPFAAIYYVWSEGVVTPKETDTPTWIFVAGGLMLVLGLATYGYNIMAVLGNRLTMHSPSRGFSMELGSSITVLLASQYGIPVSTTMCITGATAGVGIVSGGVKSLNWRAFGWIFLGWVLTVPIAGTAAGCLCGIIMNAPRF</sequence>
<feature type="transmembrane region" description="Helical" evidence="7">
    <location>
        <begin position="527"/>
        <end position="554"/>
    </location>
</feature>
<protein>
    <recommendedName>
        <fullName evidence="7">Phosphate transporter</fullName>
    </recommendedName>
</protein>
<feature type="transmembrane region" description="Helical" evidence="7">
    <location>
        <begin position="6"/>
        <end position="27"/>
    </location>
</feature>
<evidence type="ECO:0000256" key="5">
    <source>
        <dbReference type="ARBA" id="ARBA00022989"/>
    </source>
</evidence>
<comment type="subcellular location">
    <subcellularLocation>
        <location evidence="1 7">Membrane</location>
        <topology evidence="1 7">Multi-pass membrane protein</topology>
    </subcellularLocation>
</comment>
<proteinExistence type="inferred from homology"/>
<dbReference type="InterPro" id="IPR001204">
    <property type="entry name" value="Phos_transporter"/>
</dbReference>
<evidence type="ECO:0000256" key="6">
    <source>
        <dbReference type="ARBA" id="ARBA00023136"/>
    </source>
</evidence>
<accession>A0A1E3H8X3</accession>
<evidence type="ECO:0000313" key="10">
    <source>
        <dbReference type="Proteomes" id="UP000094065"/>
    </source>
</evidence>
<feature type="transmembrane region" description="Helical" evidence="7">
    <location>
        <begin position="89"/>
        <end position="107"/>
    </location>
</feature>
<keyword evidence="5 7" id="KW-1133">Transmembrane helix</keyword>
<dbReference type="GO" id="GO:0005315">
    <property type="term" value="F:phosphate transmembrane transporter activity"/>
    <property type="evidence" value="ECO:0007669"/>
    <property type="project" value="InterPro"/>
</dbReference>
<comment type="similarity">
    <text evidence="7">Belongs to the inorganic phosphate transporter (PiT) (TC 2.A.20) family.</text>
</comment>
<keyword evidence="10" id="KW-1185">Reference proteome</keyword>
<feature type="transmembrane region" description="Helical" evidence="7">
    <location>
        <begin position="566"/>
        <end position="593"/>
    </location>
</feature>
<evidence type="ECO:0000256" key="7">
    <source>
        <dbReference type="RuleBase" id="RU363058"/>
    </source>
</evidence>
<keyword evidence="3 7" id="KW-0592">Phosphate transport</keyword>
<feature type="transmembrane region" description="Helical" evidence="7">
    <location>
        <begin position="146"/>
        <end position="170"/>
    </location>
</feature>
<gene>
    <name evidence="9" type="ORF">L202_08238</name>
</gene>
<comment type="caution">
    <text evidence="9">The sequence shown here is derived from an EMBL/GenBank/DDBJ whole genome shotgun (WGS) entry which is preliminary data.</text>
</comment>
<dbReference type="PANTHER" id="PTHR11101">
    <property type="entry name" value="PHOSPHATE TRANSPORTER"/>
    <property type="match status" value="1"/>
</dbReference>
<feature type="transmembrane region" description="Helical" evidence="7">
    <location>
        <begin position="48"/>
        <end position="69"/>
    </location>
</feature>
<reference evidence="9 10" key="1">
    <citation type="submission" date="2016-06" db="EMBL/GenBank/DDBJ databases">
        <title>Evolution of pathogenesis and genome organization in the Tremellales.</title>
        <authorList>
            <person name="Cuomo C."/>
            <person name="Litvintseva A."/>
            <person name="Heitman J."/>
            <person name="Chen Y."/>
            <person name="Sun S."/>
            <person name="Springer D."/>
            <person name="Dromer F."/>
            <person name="Young S."/>
            <person name="Zeng Q."/>
            <person name="Chapman S."/>
            <person name="Gujja S."/>
            <person name="Saif S."/>
            <person name="Birren B."/>
        </authorList>
    </citation>
    <scope>NUCLEOTIDE SEQUENCE [LARGE SCALE GENOMIC DNA]</scope>
    <source>
        <strain evidence="9 10">CBS 6039</strain>
    </source>
</reference>
<dbReference type="Proteomes" id="UP000094065">
    <property type="component" value="Unassembled WGS sequence"/>
</dbReference>
<feature type="transmembrane region" description="Helical" evidence="7">
    <location>
        <begin position="482"/>
        <end position="506"/>
    </location>
</feature>
<name>A0A1E3H8X3_9TREE</name>
<dbReference type="PANTHER" id="PTHR11101:SF80">
    <property type="entry name" value="PHOSPHATE TRANSPORTER"/>
    <property type="match status" value="1"/>
</dbReference>
<comment type="function">
    <text evidence="7">Sodium-phosphate symporter.</text>
</comment>
<keyword evidence="6 7" id="KW-0472">Membrane</keyword>
<dbReference type="GO" id="GO:0016020">
    <property type="term" value="C:membrane"/>
    <property type="evidence" value="ECO:0007669"/>
    <property type="project" value="UniProtKB-SubCell"/>
</dbReference>
<evidence type="ECO:0000256" key="1">
    <source>
        <dbReference type="ARBA" id="ARBA00004141"/>
    </source>
</evidence>
<evidence type="ECO:0000256" key="8">
    <source>
        <dbReference type="SAM" id="MobiDB-lite"/>
    </source>
</evidence>
<feature type="compositionally biased region" description="Polar residues" evidence="8">
    <location>
        <begin position="302"/>
        <end position="332"/>
    </location>
</feature>
<dbReference type="RefSeq" id="XP_018988743.1">
    <property type="nucleotide sequence ID" value="XM_019143080.1"/>
</dbReference>
<keyword evidence="4 7" id="KW-0812">Transmembrane</keyword>
<feature type="transmembrane region" description="Helical" evidence="7">
    <location>
        <begin position="221"/>
        <end position="242"/>
    </location>
</feature>
<evidence type="ECO:0000256" key="4">
    <source>
        <dbReference type="ARBA" id="ARBA00022692"/>
    </source>
</evidence>
<feature type="transmembrane region" description="Helical" evidence="7">
    <location>
        <begin position="119"/>
        <end position="140"/>
    </location>
</feature>
<dbReference type="Pfam" id="PF01384">
    <property type="entry name" value="PHO4"/>
    <property type="match status" value="1"/>
</dbReference>
<evidence type="ECO:0000256" key="3">
    <source>
        <dbReference type="ARBA" id="ARBA00022592"/>
    </source>
</evidence>
<dbReference type="AlphaFoldDB" id="A0A1E3H8X3"/>
<evidence type="ECO:0000313" key="9">
    <source>
        <dbReference type="EMBL" id="ODN72802.1"/>
    </source>
</evidence>